<dbReference type="Pfam" id="PF00580">
    <property type="entry name" value="UvrD-helicase"/>
    <property type="match status" value="1"/>
</dbReference>
<dbReference type="InterPro" id="IPR014017">
    <property type="entry name" value="DNA_helicase_UvrD-like_C"/>
</dbReference>
<dbReference type="Pfam" id="PF13361">
    <property type="entry name" value="UvrD_C"/>
    <property type="match status" value="1"/>
</dbReference>
<dbReference type="PANTHER" id="PTHR11070:SF17">
    <property type="entry name" value="DNA HELICASE IV"/>
    <property type="match status" value="1"/>
</dbReference>
<dbReference type="Gene3D" id="1.10.10.160">
    <property type="match status" value="1"/>
</dbReference>
<evidence type="ECO:0000256" key="6">
    <source>
        <dbReference type="ARBA" id="ARBA00023235"/>
    </source>
</evidence>
<dbReference type="InterPro" id="IPR048228">
    <property type="entry name" value="HelD_bacillota"/>
</dbReference>
<dbReference type="PROSITE" id="PS51198">
    <property type="entry name" value="UVRD_HELICASE_ATP_BIND"/>
    <property type="match status" value="1"/>
</dbReference>
<dbReference type="AlphaFoldDB" id="W4QFB8"/>
<feature type="domain" description="UvrD-like helicase ATP-binding" evidence="11">
    <location>
        <begin position="212"/>
        <end position="610"/>
    </location>
</feature>
<comment type="similarity">
    <text evidence="1">Belongs to the helicase family. UvrD subfamily.</text>
</comment>
<reference evidence="12" key="1">
    <citation type="journal article" date="2014" name="Genome Announc.">
        <title>Draft Genome Sequences of Three Alkaliphilic Bacillus Strains, Bacillus wakoensis JCM 9140T, Bacillus akibai JCM 9157T, and Bacillus hemicellulosilyticus JCM 9152T.</title>
        <authorList>
            <person name="Yuki M."/>
            <person name="Oshima K."/>
            <person name="Suda W."/>
            <person name="Oshida Y."/>
            <person name="Kitamura K."/>
            <person name="Iida T."/>
            <person name="Hattori M."/>
            <person name="Ohkuma M."/>
        </authorList>
    </citation>
    <scope>NUCLEOTIDE SEQUENCE [LARGE SCALE GENOMIC DNA]</scope>
    <source>
        <strain evidence="12">JCM 9152</strain>
    </source>
</reference>
<dbReference type="Pfam" id="PF13538">
    <property type="entry name" value="UvrD_C_2"/>
    <property type="match status" value="1"/>
</dbReference>
<dbReference type="GO" id="GO:0005829">
    <property type="term" value="C:cytosol"/>
    <property type="evidence" value="ECO:0007669"/>
    <property type="project" value="TreeGrafter"/>
</dbReference>
<gene>
    <name evidence="12" type="ORF">JCM9152_2036</name>
</gene>
<dbReference type="Gene3D" id="3.40.50.300">
    <property type="entry name" value="P-loop containing nucleotide triphosphate hydrolases"/>
    <property type="match status" value="3"/>
</dbReference>
<dbReference type="InterPro" id="IPR014016">
    <property type="entry name" value="UvrD-like_ATP-bd"/>
</dbReference>
<dbReference type="NCBIfam" id="NF041464">
    <property type="entry name" value="HelD_BACSU"/>
    <property type="match status" value="1"/>
</dbReference>
<dbReference type="GO" id="GO:0003677">
    <property type="term" value="F:DNA binding"/>
    <property type="evidence" value="ECO:0007669"/>
    <property type="project" value="InterPro"/>
</dbReference>
<keyword evidence="2 10" id="KW-0547">Nucleotide-binding</keyword>
<proteinExistence type="inferred from homology"/>
<evidence type="ECO:0000256" key="1">
    <source>
        <dbReference type="ARBA" id="ARBA00009922"/>
    </source>
</evidence>
<evidence type="ECO:0000256" key="5">
    <source>
        <dbReference type="ARBA" id="ARBA00022840"/>
    </source>
</evidence>
<keyword evidence="4 10" id="KW-0347">Helicase</keyword>
<accession>W4QFB8</accession>
<dbReference type="GO" id="GO:0016887">
    <property type="term" value="F:ATP hydrolysis activity"/>
    <property type="evidence" value="ECO:0007669"/>
    <property type="project" value="RHEA"/>
</dbReference>
<evidence type="ECO:0000256" key="10">
    <source>
        <dbReference type="PROSITE-ProRule" id="PRU00560"/>
    </source>
</evidence>
<dbReference type="RefSeq" id="WP_035343430.1">
    <property type="nucleotide sequence ID" value="NZ_BAUU01000012.1"/>
</dbReference>
<keyword evidence="13" id="KW-1185">Reference proteome</keyword>
<evidence type="ECO:0000256" key="9">
    <source>
        <dbReference type="ARBA" id="ARBA00048988"/>
    </source>
</evidence>
<sequence length="768" mass="90345">MNISRTDILYEQKRVNEVVAYIEQYMNQLEAQITARGTDVTFIKKNFWEDVTVNLDNDEEAVETFSSIKQQAELLSERERSQMHDTYQLKKLERLKDSPYFGRINFVEKGESDVEQIYIGIASLTNEEGYDFYIYDWRAPIASMYYDFGPGEAFYETPLEKVTGEILLKKQMLIRQGTVRHVFETGMTIGDDVLQEVLGSQSSAQMKSIVSTIQQEQNQIIRNERSKILIVNGVAGSGKTSVAMQRVAYLLYRYREQISAEQIILFSPNALFNQYVAEVLPELGEDNMQQTTFQAYLHHRLGKRWKIEDPYDQLEYVLTKKDENDYLQRLESIDMKSSYTFMKEMDRFIDTLRSVGLPFHHVYFHGEVLFQSKWISEHFDKTDSSLSIPNRIEQLIETLLKHIDIFEKEERKQNWVLDEIEQLSDSVIQTVYERIERESDGYVDSVREESLLRALIVKRKLKPIRASIRQFSFIDFPLLYEQFLQSLNPKSFPHQLYFNEMIETTVSQLKKRKLYYEDMTPFLYLRSMIEGFEVNMAMRHVFVDEAQDYSPFQFAYLMKLFPKARFTILGDLHQSIYAHSYRMDSFQLFHETSFSEKVESYSLTKSYRSTRQIIDLASEIIDSGIIPFNRSGAKPMLIQVKNEEERRQRIVQEVNRLQREHEGKVAIICKSDEQTYLAYHQLSNDLNMTYVKKDTSEIQSSIQVIPAYLAKGMEYDCVIIYDASIHSYSEEKERNLLYTACTRAMHSLTLCYDDMLSPLLPKNKELYT</sequence>
<dbReference type="InterPro" id="IPR027785">
    <property type="entry name" value="UvrD-like_helicase_C"/>
</dbReference>
<evidence type="ECO:0000313" key="12">
    <source>
        <dbReference type="EMBL" id="GAE30622.1"/>
    </source>
</evidence>
<keyword evidence="6" id="KW-0413">Isomerase</keyword>
<dbReference type="InterPro" id="IPR000212">
    <property type="entry name" value="DNA_helicase_UvrD/REP"/>
</dbReference>
<dbReference type="InterPro" id="IPR013986">
    <property type="entry name" value="DExx_box_DNA_helicase_dom_sf"/>
</dbReference>
<name>W4QFB8_9BACI</name>
<dbReference type="EMBL" id="BAUU01000012">
    <property type="protein sequence ID" value="GAE30622.1"/>
    <property type="molecule type" value="Genomic_DNA"/>
</dbReference>
<dbReference type="GO" id="GO:0005524">
    <property type="term" value="F:ATP binding"/>
    <property type="evidence" value="ECO:0007669"/>
    <property type="project" value="UniProtKB-UniRule"/>
</dbReference>
<evidence type="ECO:0000256" key="4">
    <source>
        <dbReference type="ARBA" id="ARBA00022806"/>
    </source>
</evidence>
<protein>
    <recommendedName>
        <fullName evidence="8">DNA 3'-5' helicase</fullName>
        <ecNumber evidence="8">5.6.2.4</ecNumber>
    </recommendedName>
</protein>
<dbReference type="GO" id="GO:0043138">
    <property type="term" value="F:3'-5' DNA helicase activity"/>
    <property type="evidence" value="ECO:0007669"/>
    <property type="project" value="UniProtKB-EC"/>
</dbReference>
<dbReference type="InterPro" id="IPR027417">
    <property type="entry name" value="P-loop_NTPase"/>
</dbReference>
<evidence type="ECO:0000256" key="7">
    <source>
        <dbReference type="ARBA" id="ARBA00034617"/>
    </source>
</evidence>
<evidence type="ECO:0000256" key="8">
    <source>
        <dbReference type="ARBA" id="ARBA00034808"/>
    </source>
</evidence>
<dbReference type="EC" id="5.6.2.4" evidence="8"/>
<organism evidence="12 13">
    <name type="scientific">Halalkalibacter hemicellulosilyticusJCM 9152</name>
    <dbReference type="NCBI Taxonomy" id="1236971"/>
    <lineage>
        <taxon>Bacteria</taxon>
        <taxon>Bacillati</taxon>
        <taxon>Bacillota</taxon>
        <taxon>Bacilli</taxon>
        <taxon>Bacillales</taxon>
        <taxon>Bacillaceae</taxon>
        <taxon>Halalkalibacter</taxon>
    </lineage>
</organism>
<dbReference type="OrthoDB" id="9787585at2"/>
<dbReference type="STRING" id="1236971.JCM9152_2036"/>
<evidence type="ECO:0000256" key="2">
    <source>
        <dbReference type="ARBA" id="ARBA00022741"/>
    </source>
</evidence>
<comment type="catalytic activity">
    <reaction evidence="7">
        <text>Couples ATP hydrolysis with the unwinding of duplex DNA by translocating in the 3'-5' direction.</text>
        <dbReference type="EC" id="5.6.2.4"/>
    </reaction>
</comment>
<comment type="caution">
    <text evidence="12">The sequence shown here is derived from an EMBL/GenBank/DDBJ whole genome shotgun (WGS) entry which is preliminary data.</text>
</comment>
<dbReference type="Proteomes" id="UP000018895">
    <property type="component" value="Unassembled WGS sequence"/>
</dbReference>
<comment type="catalytic activity">
    <reaction evidence="9">
        <text>ATP + H2O = ADP + phosphate + H(+)</text>
        <dbReference type="Rhea" id="RHEA:13065"/>
        <dbReference type="ChEBI" id="CHEBI:15377"/>
        <dbReference type="ChEBI" id="CHEBI:15378"/>
        <dbReference type="ChEBI" id="CHEBI:30616"/>
        <dbReference type="ChEBI" id="CHEBI:43474"/>
        <dbReference type="ChEBI" id="CHEBI:456216"/>
        <dbReference type="EC" id="5.6.2.4"/>
    </reaction>
</comment>
<evidence type="ECO:0000313" key="13">
    <source>
        <dbReference type="Proteomes" id="UP000018895"/>
    </source>
</evidence>
<evidence type="ECO:0000259" key="11">
    <source>
        <dbReference type="PROSITE" id="PS51198"/>
    </source>
</evidence>
<dbReference type="GO" id="GO:0000725">
    <property type="term" value="P:recombinational repair"/>
    <property type="evidence" value="ECO:0007669"/>
    <property type="project" value="TreeGrafter"/>
</dbReference>
<keyword evidence="3 10" id="KW-0378">Hydrolase</keyword>
<feature type="binding site" evidence="10">
    <location>
        <begin position="233"/>
        <end position="240"/>
    </location>
    <ligand>
        <name>ATP</name>
        <dbReference type="ChEBI" id="CHEBI:30616"/>
    </ligand>
</feature>
<keyword evidence="5 10" id="KW-0067">ATP-binding</keyword>
<dbReference type="SUPFAM" id="SSF52540">
    <property type="entry name" value="P-loop containing nucleoside triphosphate hydrolases"/>
    <property type="match status" value="1"/>
</dbReference>
<evidence type="ECO:0000256" key="3">
    <source>
        <dbReference type="ARBA" id="ARBA00022801"/>
    </source>
</evidence>
<dbReference type="PANTHER" id="PTHR11070">
    <property type="entry name" value="UVRD / RECB / PCRA DNA HELICASE FAMILY MEMBER"/>
    <property type="match status" value="1"/>
</dbReference>